<gene>
    <name evidence="1" type="ORF">Q4610_19130</name>
</gene>
<dbReference type="EMBL" id="JAUQOM010000017">
    <property type="protein sequence ID" value="MDO7837163.1"/>
    <property type="molecule type" value="Genomic_DNA"/>
</dbReference>
<evidence type="ECO:0000313" key="2">
    <source>
        <dbReference type="Proteomes" id="UP001176471"/>
    </source>
</evidence>
<organism evidence="1 2">
    <name type="scientific">Sphingobium cyanobacteriorum</name>
    <dbReference type="NCBI Taxonomy" id="3063954"/>
    <lineage>
        <taxon>Bacteria</taxon>
        <taxon>Pseudomonadati</taxon>
        <taxon>Pseudomonadota</taxon>
        <taxon>Alphaproteobacteria</taxon>
        <taxon>Sphingomonadales</taxon>
        <taxon>Sphingomonadaceae</taxon>
        <taxon>Sphingobium</taxon>
    </lineage>
</organism>
<name>A0ABT8ZRI9_9SPHN</name>
<proteinExistence type="predicted"/>
<keyword evidence="2" id="KW-1185">Reference proteome</keyword>
<reference evidence="1" key="1">
    <citation type="submission" date="2023-07" db="EMBL/GenBank/DDBJ databases">
        <title>Bacterial whole genome sequence for Sphingobium sp. HBC34.</title>
        <authorList>
            <person name="Le V."/>
            <person name="Ko S.-R."/>
            <person name="Ahn C.-Y."/>
            <person name="Oh H.-M."/>
        </authorList>
    </citation>
    <scope>NUCLEOTIDE SEQUENCE</scope>
    <source>
        <strain evidence="1">HBC34</strain>
    </source>
</reference>
<sequence length="91" mass="9334">MTPTLTVKAADGRWCREYRRSSTVGLACREAGRWKVEAQGAGSGPADGSEIAVASGADGSALDAGFARLGASDPVNGNDEAALIRDGWPAR</sequence>
<accession>A0ABT8ZRI9</accession>
<comment type="caution">
    <text evidence="1">The sequence shown here is derived from an EMBL/GenBank/DDBJ whole genome shotgun (WGS) entry which is preliminary data.</text>
</comment>
<dbReference type="Proteomes" id="UP001176471">
    <property type="component" value="Unassembled WGS sequence"/>
</dbReference>
<evidence type="ECO:0000313" key="1">
    <source>
        <dbReference type="EMBL" id="MDO7837163.1"/>
    </source>
</evidence>
<dbReference type="RefSeq" id="WP_304537468.1">
    <property type="nucleotide sequence ID" value="NZ_JAUQOM010000017.1"/>
</dbReference>
<protein>
    <submittedName>
        <fullName evidence="1">Uncharacterized protein</fullName>
    </submittedName>
</protein>